<gene>
    <name evidence="2" type="ORF">MJO52_03110</name>
</gene>
<keyword evidence="1" id="KW-0472">Membrane</keyword>
<name>A0ABY4VD42_9GAMM</name>
<evidence type="ECO:0000313" key="3">
    <source>
        <dbReference type="Proteomes" id="UP001055658"/>
    </source>
</evidence>
<keyword evidence="1" id="KW-1133">Transmembrane helix</keyword>
<reference evidence="2" key="1">
    <citation type="submission" date="2022-02" db="EMBL/GenBank/DDBJ databases">
        <title>Coral-associated bacteria.</title>
        <authorList>
            <person name="Tang K."/>
            <person name="Wang X."/>
        </authorList>
    </citation>
    <scope>NUCLEOTIDE SEQUENCE</scope>
    <source>
        <strain evidence="2">SCSIO 43006</strain>
    </source>
</reference>
<organism evidence="2 3">
    <name type="scientific">Microbulbifer variabilis</name>
    <dbReference type="NCBI Taxonomy" id="266805"/>
    <lineage>
        <taxon>Bacteria</taxon>
        <taxon>Pseudomonadati</taxon>
        <taxon>Pseudomonadota</taxon>
        <taxon>Gammaproteobacteria</taxon>
        <taxon>Cellvibrionales</taxon>
        <taxon>Microbulbiferaceae</taxon>
        <taxon>Microbulbifer</taxon>
    </lineage>
</organism>
<dbReference type="EMBL" id="CP092418">
    <property type="protein sequence ID" value="USD22139.1"/>
    <property type="molecule type" value="Genomic_DNA"/>
</dbReference>
<dbReference type="Pfam" id="PF16082">
    <property type="entry name" value="Phage_holin_2_4"/>
    <property type="match status" value="1"/>
</dbReference>
<sequence length="76" mass="8142">MNTVAQEAAREAMVQKIASATTTVAAGTAVVGGYAAQELLAVGGFLIALSGFIVNWYYNHKRLKLQERQQDGDDGR</sequence>
<evidence type="ECO:0000313" key="2">
    <source>
        <dbReference type="EMBL" id="USD22139.1"/>
    </source>
</evidence>
<keyword evidence="1" id="KW-0812">Transmembrane</keyword>
<evidence type="ECO:0000256" key="1">
    <source>
        <dbReference type="SAM" id="Phobius"/>
    </source>
</evidence>
<proteinExistence type="predicted"/>
<accession>A0ABY4VD42</accession>
<feature type="transmembrane region" description="Helical" evidence="1">
    <location>
        <begin position="39"/>
        <end position="58"/>
    </location>
</feature>
<dbReference type="Proteomes" id="UP001055658">
    <property type="component" value="Chromosome"/>
</dbReference>
<protein>
    <submittedName>
        <fullName evidence="2">Phage holin family protein</fullName>
    </submittedName>
</protein>
<keyword evidence="3" id="KW-1185">Reference proteome</keyword>
<dbReference type="RefSeq" id="WP_252084501.1">
    <property type="nucleotide sequence ID" value="NZ_CP092418.1"/>
</dbReference>
<dbReference type="InterPro" id="IPR032124">
    <property type="entry name" value="Phage_F116_holin"/>
</dbReference>